<evidence type="ECO:0000259" key="5">
    <source>
        <dbReference type="Pfam" id="PF04500"/>
    </source>
</evidence>
<dbReference type="Proteomes" id="UP000434957">
    <property type="component" value="Unassembled WGS sequence"/>
</dbReference>
<dbReference type="AlphaFoldDB" id="A0A6A4CB40"/>
<dbReference type="GO" id="GO:0008270">
    <property type="term" value="F:zinc ion binding"/>
    <property type="evidence" value="ECO:0007669"/>
    <property type="project" value="UniProtKB-KW"/>
</dbReference>
<dbReference type="Gene3D" id="2.20.25.240">
    <property type="match status" value="1"/>
</dbReference>
<reference evidence="7 8" key="1">
    <citation type="submission" date="2018-08" db="EMBL/GenBank/DDBJ databases">
        <title>Genomic investigation of the strawberry pathogen Phytophthora fragariae indicates pathogenicity is determined by transcriptional variation in three key races.</title>
        <authorList>
            <person name="Adams T.M."/>
            <person name="Armitage A.D."/>
            <person name="Sobczyk M.K."/>
            <person name="Bates H.J."/>
            <person name="Dunwell J.M."/>
            <person name="Nellist C.F."/>
            <person name="Harrison R.J."/>
        </authorList>
    </citation>
    <scope>NUCLEOTIDE SEQUENCE [LARGE SCALE GENOMIC DNA]</scope>
    <source>
        <strain evidence="7 8">SCRP333</strain>
    </source>
</reference>
<proteinExistence type="predicted"/>
<keyword evidence="3" id="KW-0862">Zinc</keyword>
<dbReference type="PANTHER" id="PTHR47160:SF5">
    <property type="entry name" value="MULE TRANSPOSASE DOMAIN-CONTAINING PROTEIN"/>
    <property type="match status" value="1"/>
</dbReference>
<name>A0A6A4CB40_9STRA</name>
<feature type="domain" description="FLYWCH-type" evidence="5">
    <location>
        <begin position="96"/>
        <end position="136"/>
    </location>
</feature>
<evidence type="ECO:0000313" key="8">
    <source>
        <dbReference type="Proteomes" id="UP000434957"/>
    </source>
</evidence>
<dbReference type="Pfam" id="PF04500">
    <property type="entry name" value="FLYWCH"/>
    <property type="match status" value="1"/>
</dbReference>
<evidence type="ECO:0000313" key="7">
    <source>
        <dbReference type="EMBL" id="KAE9286284.1"/>
    </source>
</evidence>
<dbReference type="InterPro" id="IPR007588">
    <property type="entry name" value="Znf_FLYWCH"/>
</dbReference>
<evidence type="ECO:0000259" key="6">
    <source>
        <dbReference type="Pfam" id="PF10551"/>
    </source>
</evidence>
<dbReference type="InterPro" id="IPR018289">
    <property type="entry name" value="MULE_transposase_dom"/>
</dbReference>
<evidence type="ECO:0000256" key="1">
    <source>
        <dbReference type="ARBA" id="ARBA00022723"/>
    </source>
</evidence>
<sequence>MTSGDEGVGVDVALNEVDVASVRAYSDVAAAHADGPVEVEADSCSETEAFPSSEESALLSGMSDGDGDSPHLVSSKRQRSDSASSASRADTPACKKRDGSTKLYINGYEFTRATVTQVKISYRCSYYRSQSCKAKLEFIAAIMDYDFANSIPHTCVPPSLRTLPDREEAGVRDVTVAMKSEVDKLATTTVATPLQIWDEVRAKYYTPAEANTVVRGMARGQVIKRVHHARALHYGADVHGRVEVPPLVNVKNTGMLFLQFHHVWGNTNNELDRVVGWANPSLLNLLRYENITLFVDGTFRCVPDTFGQCVVVMVYDRGTKLYIPVFFVLCTSKSYDTYWNLLQFVSNACGEPIKPKEVVSDFESALINAASDWFPQAAIIGCLFHFKQACKRRMLKYRLHKDQVKVAMLPGFLDMLTVIDKSKISPQGIDWVKNAIQERCKKDNITYSSTKWTSFWKYFERTWLKLLPPKFWNVHGYSKSVVARTNNPLERFNRELNAAFGTPHPSLPRFIQTVEDISRRRVQLRNDISLGRAKPPNRAERYELPCPVELSDRVDEGAEAVV</sequence>
<gene>
    <name evidence="7" type="ORF">PR003_g26357</name>
</gene>
<keyword evidence="1" id="KW-0479">Metal-binding</keyword>
<keyword evidence="8" id="KW-1185">Reference proteome</keyword>
<comment type="caution">
    <text evidence="7">The sequence shown here is derived from an EMBL/GenBank/DDBJ whole genome shotgun (WGS) entry which is preliminary data.</text>
</comment>
<evidence type="ECO:0000256" key="4">
    <source>
        <dbReference type="SAM" id="MobiDB-lite"/>
    </source>
</evidence>
<keyword evidence="2" id="KW-0863">Zinc-finger</keyword>
<evidence type="ECO:0000256" key="3">
    <source>
        <dbReference type="ARBA" id="ARBA00022833"/>
    </source>
</evidence>
<dbReference type="PANTHER" id="PTHR47160">
    <property type="entry name" value="PUTATIVE-RELATED"/>
    <property type="match status" value="1"/>
</dbReference>
<organism evidence="7 8">
    <name type="scientific">Phytophthora rubi</name>
    <dbReference type="NCBI Taxonomy" id="129364"/>
    <lineage>
        <taxon>Eukaryota</taxon>
        <taxon>Sar</taxon>
        <taxon>Stramenopiles</taxon>
        <taxon>Oomycota</taxon>
        <taxon>Peronosporomycetes</taxon>
        <taxon>Peronosporales</taxon>
        <taxon>Peronosporaceae</taxon>
        <taxon>Phytophthora</taxon>
    </lineage>
</organism>
<accession>A0A6A4CB40</accession>
<feature type="domain" description="MULE transposase" evidence="6">
    <location>
        <begin position="293"/>
        <end position="388"/>
    </location>
</feature>
<evidence type="ECO:0008006" key="9">
    <source>
        <dbReference type="Google" id="ProtNLM"/>
    </source>
</evidence>
<evidence type="ECO:0000256" key="2">
    <source>
        <dbReference type="ARBA" id="ARBA00022771"/>
    </source>
</evidence>
<dbReference type="Pfam" id="PF10551">
    <property type="entry name" value="MULE"/>
    <property type="match status" value="1"/>
</dbReference>
<dbReference type="EMBL" id="QXFT01003391">
    <property type="protein sequence ID" value="KAE9286284.1"/>
    <property type="molecule type" value="Genomic_DNA"/>
</dbReference>
<protein>
    <recommendedName>
        <fullName evidence="9">MULE transposase domain-containing protein</fullName>
    </recommendedName>
</protein>
<feature type="region of interest" description="Disordered" evidence="4">
    <location>
        <begin position="55"/>
        <end position="95"/>
    </location>
</feature>